<dbReference type="SUPFAM" id="SSF53850">
    <property type="entry name" value="Periplasmic binding protein-like II"/>
    <property type="match status" value="1"/>
</dbReference>
<dbReference type="GO" id="GO:0003700">
    <property type="term" value="F:DNA-binding transcription factor activity"/>
    <property type="evidence" value="ECO:0007669"/>
    <property type="project" value="InterPro"/>
</dbReference>
<dbReference type="RefSeq" id="WP_085237492.1">
    <property type="nucleotide sequence ID" value="NZ_CP020773.1"/>
</dbReference>
<evidence type="ECO:0000259" key="5">
    <source>
        <dbReference type="PROSITE" id="PS50931"/>
    </source>
</evidence>
<dbReference type="PANTHER" id="PTHR30346:SF28">
    <property type="entry name" value="HTH-TYPE TRANSCRIPTIONAL REGULATOR CYNR"/>
    <property type="match status" value="1"/>
</dbReference>
<name>A0AAC9WJG6_9STAP</name>
<dbReference type="Pfam" id="PF00126">
    <property type="entry name" value="HTH_1"/>
    <property type="match status" value="1"/>
</dbReference>
<dbReference type="Gene3D" id="1.10.10.10">
    <property type="entry name" value="Winged helix-like DNA-binding domain superfamily/Winged helix DNA-binding domain"/>
    <property type="match status" value="1"/>
</dbReference>
<dbReference type="InterPro" id="IPR000847">
    <property type="entry name" value="LysR_HTH_N"/>
</dbReference>
<dbReference type="InterPro" id="IPR036388">
    <property type="entry name" value="WH-like_DNA-bd_sf"/>
</dbReference>
<reference evidence="6 7" key="1">
    <citation type="submission" date="2017-04" db="EMBL/GenBank/DDBJ databases">
        <authorList>
            <person name="Veseli I.A."/>
            <person name="Tang C."/>
            <person name="Pombert J.-F."/>
        </authorList>
    </citation>
    <scope>NUCLEOTIDE SEQUENCE [LARGE SCALE GENOMIC DNA]</scope>
    <source>
        <strain evidence="6 7">ATCC 700373</strain>
    </source>
</reference>
<dbReference type="NCBIfam" id="NF047354">
    <property type="entry name" value="trans_reg_GltC"/>
    <property type="match status" value="1"/>
</dbReference>
<dbReference type="PANTHER" id="PTHR30346">
    <property type="entry name" value="TRANSCRIPTIONAL DUAL REGULATOR HCAR-RELATED"/>
    <property type="match status" value="1"/>
</dbReference>
<dbReference type="GO" id="GO:0032993">
    <property type="term" value="C:protein-DNA complex"/>
    <property type="evidence" value="ECO:0007669"/>
    <property type="project" value="TreeGrafter"/>
</dbReference>
<dbReference type="PRINTS" id="PR00039">
    <property type="entry name" value="HTHLYSR"/>
</dbReference>
<dbReference type="InterPro" id="IPR036390">
    <property type="entry name" value="WH_DNA-bd_sf"/>
</dbReference>
<dbReference type="AlphaFoldDB" id="A0AAC9WJG6"/>
<keyword evidence="2" id="KW-0805">Transcription regulation</keyword>
<keyword evidence="3" id="KW-0238">DNA-binding</keyword>
<comment type="similarity">
    <text evidence="1">Belongs to the LysR transcriptional regulatory family.</text>
</comment>
<evidence type="ECO:0000256" key="4">
    <source>
        <dbReference type="ARBA" id="ARBA00023163"/>
    </source>
</evidence>
<evidence type="ECO:0000313" key="7">
    <source>
        <dbReference type="Proteomes" id="UP000242864"/>
    </source>
</evidence>
<dbReference type="Proteomes" id="UP000242864">
    <property type="component" value="Chromosome"/>
</dbReference>
<organism evidence="6 7">
    <name type="scientific">Staphylococcus lutrae</name>
    <dbReference type="NCBI Taxonomy" id="155085"/>
    <lineage>
        <taxon>Bacteria</taxon>
        <taxon>Bacillati</taxon>
        <taxon>Bacillota</taxon>
        <taxon>Bacilli</taxon>
        <taxon>Bacillales</taxon>
        <taxon>Staphylococcaceae</taxon>
        <taxon>Staphylococcus</taxon>
    </lineage>
</organism>
<dbReference type="SUPFAM" id="SSF46785">
    <property type="entry name" value="Winged helix' DNA-binding domain"/>
    <property type="match status" value="1"/>
</dbReference>
<feature type="domain" description="HTH lysR-type" evidence="5">
    <location>
        <begin position="1"/>
        <end position="58"/>
    </location>
</feature>
<dbReference type="InterPro" id="IPR005119">
    <property type="entry name" value="LysR_subst-bd"/>
</dbReference>
<sequence length="292" mass="33619">MELKQLKYFVEVAKREHISEAALELNVAQSAISRHIHNLENELETSLFYRRGRNVFLTSEGKQLLEHAQQILEQVDTTLSQFQTQVHQKQSVFTIGYVDGSIGQILPQVMQTIENELALSIIPSLLDEATTLQALQAQEIDLALTTDLRMDHSYETISLFEETYVLYGETHAPLMNVPHPPLSHLLKQPLYVLEPIPSDLKSYLVTHAEMPIHTINNVAFARFVLQNQKGFVLAPAYINLYSQSQQWKKISLSHTDFKKTVQLVYRRDLQKPLRNDVVQIIVNHIQQRSIYH</sequence>
<keyword evidence="7" id="KW-1185">Reference proteome</keyword>
<evidence type="ECO:0000256" key="1">
    <source>
        <dbReference type="ARBA" id="ARBA00009437"/>
    </source>
</evidence>
<evidence type="ECO:0000256" key="2">
    <source>
        <dbReference type="ARBA" id="ARBA00023015"/>
    </source>
</evidence>
<dbReference type="PROSITE" id="PS50931">
    <property type="entry name" value="HTH_LYSR"/>
    <property type="match status" value="1"/>
</dbReference>
<proteinExistence type="inferred from homology"/>
<dbReference type="Gene3D" id="3.40.190.10">
    <property type="entry name" value="Periplasmic binding protein-like II"/>
    <property type="match status" value="2"/>
</dbReference>
<evidence type="ECO:0000313" key="6">
    <source>
        <dbReference type="EMBL" id="ARJ51018.1"/>
    </source>
</evidence>
<accession>A0AAC9WJG6</accession>
<gene>
    <name evidence="6" type="ORF">B5P37_06630</name>
</gene>
<dbReference type="GO" id="GO:0003677">
    <property type="term" value="F:DNA binding"/>
    <property type="evidence" value="ECO:0007669"/>
    <property type="project" value="UniProtKB-KW"/>
</dbReference>
<dbReference type="FunFam" id="1.10.10.10:FF:000001">
    <property type="entry name" value="LysR family transcriptional regulator"/>
    <property type="match status" value="1"/>
</dbReference>
<keyword evidence="4" id="KW-0804">Transcription</keyword>
<protein>
    <submittedName>
        <fullName evidence="6">Transcriptional regulator</fullName>
    </submittedName>
</protein>
<evidence type="ECO:0000256" key="3">
    <source>
        <dbReference type="ARBA" id="ARBA00023125"/>
    </source>
</evidence>
<dbReference type="Pfam" id="PF03466">
    <property type="entry name" value="LysR_substrate"/>
    <property type="match status" value="1"/>
</dbReference>
<dbReference type="EMBL" id="CP020773">
    <property type="protein sequence ID" value="ARJ51018.1"/>
    <property type="molecule type" value="Genomic_DNA"/>
</dbReference>
<dbReference type="KEGG" id="slz:B5P37_06630"/>
<dbReference type="CDD" id="cd05466">
    <property type="entry name" value="PBP2_LTTR_substrate"/>
    <property type="match status" value="1"/>
</dbReference>